<name>A0A0K2TR59_LEPSM</name>
<reference evidence="1" key="1">
    <citation type="submission" date="2014-05" db="EMBL/GenBank/DDBJ databases">
        <authorList>
            <person name="Chronopoulou M."/>
        </authorList>
    </citation>
    <scope>NUCLEOTIDE SEQUENCE</scope>
    <source>
        <tissue evidence="1">Whole organism</tissue>
    </source>
</reference>
<feature type="non-terminal residue" evidence="1">
    <location>
        <position position="1"/>
    </location>
</feature>
<sequence length="73" mass="8740">GCRKGKRYNFILYKKEHHKKVIFSKSLKICCLKKYFYILLSCKDVLIVYEICKILSDKLYQLSFHLTCQAELT</sequence>
<evidence type="ECO:0000313" key="1">
    <source>
        <dbReference type="EMBL" id="CDW28167.1"/>
    </source>
</evidence>
<dbReference type="AlphaFoldDB" id="A0A0K2TR59"/>
<accession>A0A0K2TR59</accession>
<proteinExistence type="predicted"/>
<organism evidence="1">
    <name type="scientific">Lepeophtheirus salmonis</name>
    <name type="common">Salmon louse</name>
    <name type="synonym">Caligus salmonis</name>
    <dbReference type="NCBI Taxonomy" id="72036"/>
    <lineage>
        <taxon>Eukaryota</taxon>
        <taxon>Metazoa</taxon>
        <taxon>Ecdysozoa</taxon>
        <taxon>Arthropoda</taxon>
        <taxon>Crustacea</taxon>
        <taxon>Multicrustacea</taxon>
        <taxon>Hexanauplia</taxon>
        <taxon>Copepoda</taxon>
        <taxon>Siphonostomatoida</taxon>
        <taxon>Caligidae</taxon>
        <taxon>Lepeophtheirus</taxon>
    </lineage>
</organism>
<protein>
    <submittedName>
        <fullName evidence="1">Uncharacterized protein</fullName>
    </submittedName>
</protein>
<dbReference type="EMBL" id="HACA01010806">
    <property type="protein sequence ID" value="CDW28167.1"/>
    <property type="molecule type" value="Transcribed_RNA"/>
</dbReference>